<name>A0A915IZI4_ROMCU</name>
<evidence type="ECO:0000256" key="3">
    <source>
        <dbReference type="ARBA" id="ARBA00022722"/>
    </source>
</evidence>
<evidence type="ECO:0000259" key="8">
    <source>
        <dbReference type="Pfam" id="PF17917"/>
    </source>
</evidence>
<evidence type="ECO:0000256" key="4">
    <source>
        <dbReference type="ARBA" id="ARBA00022759"/>
    </source>
</evidence>
<organism evidence="9 10">
    <name type="scientific">Romanomermis culicivorax</name>
    <name type="common">Nematode worm</name>
    <dbReference type="NCBI Taxonomy" id="13658"/>
    <lineage>
        <taxon>Eukaryota</taxon>
        <taxon>Metazoa</taxon>
        <taxon>Ecdysozoa</taxon>
        <taxon>Nematoda</taxon>
        <taxon>Enoplea</taxon>
        <taxon>Dorylaimia</taxon>
        <taxon>Mermithida</taxon>
        <taxon>Mermithoidea</taxon>
        <taxon>Mermithidae</taxon>
        <taxon>Romanomermis</taxon>
    </lineage>
</organism>
<protein>
    <submittedName>
        <fullName evidence="10">Reverse transcriptase RNase H-like domain-containing protein</fullName>
    </submittedName>
</protein>
<evidence type="ECO:0000256" key="7">
    <source>
        <dbReference type="SAM" id="MobiDB-lite"/>
    </source>
</evidence>
<feature type="compositionally biased region" description="Low complexity" evidence="7">
    <location>
        <begin position="176"/>
        <end position="188"/>
    </location>
</feature>
<dbReference type="AlphaFoldDB" id="A0A915IZI4"/>
<dbReference type="WBParaSite" id="nRc.2.0.1.t19113-RA">
    <property type="protein sequence ID" value="nRc.2.0.1.t19113-RA"/>
    <property type="gene ID" value="nRc.2.0.1.g19113"/>
</dbReference>
<dbReference type="Proteomes" id="UP000887565">
    <property type="component" value="Unplaced"/>
</dbReference>
<keyword evidence="4" id="KW-0255">Endonuclease</keyword>
<dbReference type="GO" id="GO:0004519">
    <property type="term" value="F:endonuclease activity"/>
    <property type="evidence" value="ECO:0007669"/>
    <property type="project" value="UniProtKB-KW"/>
</dbReference>
<evidence type="ECO:0000256" key="2">
    <source>
        <dbReference type="ARBA" id="ARBA00022695"/>
    </source>
</evidence>
<sequence length="333" mass="35842">MTATTKNENPPNARKKLYQIPSSKALAFIPKLENNTQIISTDPQAETALASRNPLAFGATPTNPVPTTPKIASGSSGKTLNKLLGMSPTVQPTWPIHGKPTSGPIPTIFVDNGIGDPTAEHRPNEGQTTPAASKTILMKNTYTVYLNPQFPAPWEQHIHYNDLPAPYLTTPKDSSRASSQSSKLQLALPGLPPPMAISTPALETRAINQSTSAANVVIPSKEIASAAPIVSTGIVCWNTTGRAFQDPCHIRLSVCQIDNLTPSAKTFIRKYASTRAFQIPIKLGAVKAHALIDTGAQCSENRNDQWVIAYDSRVLTDAETRYSTTEHECLAIV</sequence>
<dbReference type="GO" id="GO:0003964">
    <property type="term" value="F:RNA-directed DNA polymerase activity"/>
    <property type="evidence" value="ECO:0007669"/>
    <property type="project" value="UniProtKB-KW"/>
</dbReference>
<keyword evidence="1" id="KW-0808">Transferase</keyword>
<keyword evidence="6" id="KW-0695">RNA-directed DNA polymerase</keyword>
<feature type="domain" description="Reverse transcriptase RNase H-like" evidence="8">
    <location>
        <begin position="300"/>
        <end position="333"/>
    </location>
</feature>
<dbReference type="InterPro" id="IPR041373">
    <property type="entry name" value="RT_RNaseH"/>
</dbReference>
<evidence type="ECO:0000256" key="1">
    <source>
        <dbReference type="ARBA" id="ARBA00022679"/>
    </source>
</evidence>
<evidence type="ECO:0000256" key="5">
    <source>
        <dbReference type="ARBA" id="ARBA00022801"/>
    </source>
</evidence>
<evidence type="ECO:0000313" key="10">
    <source>
        <dbReference type="WBParaSite" id="nRc.2.0.1.t19113-RA"/>
    </source>
</evidence>
<keyword evidence="5" id="KW-0378">Hydrolase</keyword>
<accession>A0A915IZI4</accession>
<feature type="region of interest" description="Disordered" evidence="7">
    <location>
        <begin position="169"/>
        <end position="189"/>
    </location>
</feature>
<dbReference type="Pfam" id="PF17917">
    <property type="entry name" value="RT_RNaseH"/>
    <property type="match status" value="1"/>
</dbReference>
<reference evidence="10" key="1">
    <citation type="submission" date="2022-11" db="UniProtKB">
        <authorList>
            <consortium name="WormBaseParasite"/>
        </authorList>
    </citation>
    <scope>IDENTIFICATION</scope>
</reference>
<keyword evidence="2" id="KW-0548">Nucleotidyltransferase</keyword>
<evidence type="ECO:0000313" key="9">
    <source>
        <dbReference type="Proteomes" id="UP000887565"/>
    </source>
</evidence>
<proteinExistence type="predicted"/>
<dbReference type="GO" id="GO:0016787">
    <property type="term" value="F:hydrolase activity"/>
    <property type="evidence" value="ECO:0007669"/>
    <property type="project" value="UniProtKB-KW"/>
</dbReference>
<evidence type="ECO:0000256" key="6">
    <source>
        <dbReference type="ARBA" id="ARBA00022918"/>
    </source>
</evidence>
<keyword evidence="3" id="KW-0540">Nuclease</keyword>
<keyword evidence="9" id="KW-1185">Reference proteome</keyword>